<dbReference type="Gene3D" id="3.60.15.10">
    <property type="entry name" value="Ribonuclease Z/Hydroxyacylglutathione hydrolase-like"/>
    <property type="match status" value="1"/>
</dbReference>
<name>A0A9P8W9A4_9HYPO</name>
<dbReference type="CDD" id="cd00028">
    <property type="entry name" value="B_lectin"/>
    <property type="match status" value="1"/>
</dbReference>
<reference evidence="3 4" key="1">
    <citation type="journal article" date="2021" name="Nat. Commun.">
        <title>Genetic determinants of endophytism in the Arabidopsis root mycobiome.</title>
        <authorList>
            <person name="Mesny F."/>
            <person name="Miyauchi S."/>
            <person name="Thiergart T."/>
            <person name="Pickel B."/>
            <person name="Atanasova L."/>
            <person name="Karlsson M."/>
            <person name="Huettel B."/>
            <person name="Barry K.W."/>
            <person name="Haridas S."/>
            <person name="Chen C."/>
            <person name="Bauer D."/>
            <person name="Andreopoulos W."/>
            <person name="Pangilinan J."/>
            <person name="LaButti K."/>
            <person name="Riley R."/>
            <person name="Lipzen A."/>
            <person name="Clum A."/>
            <person name="Drula E."/>
            <person name="Henrissat B."/>
            <person name="Kohler A."/>
            <person name="Grigoriev I.V."/>
            <person name="Martin F.M."/>
            <person name="Hacquard S."/>
        </authorList>
    </citation>
    <scope>NUCLEOTIDE SEQUENCE [LARGE SCALE GENOMIC DNA]</scope>
    <source>
        <strain evidence="3 4">MPI-CAGE-CH-0241</strain>
    </source>
</reference>
<dbReference type="SUPFAM" id="SSF51110">
    <property type="entry name" value="alpha-D-mannose-specific plant lectins"/>
    <property type="match status" value="4"/>
</dbReference>
<dbReference type="PROSITE" id="PS50927">
    <property type="entry name" value="BULB_LECTIN"/>
    <property type="match status" value="4"/>
</dbReference>
<protein>
    <recommendedName>
        <fullName evidence="2">Bulb-type lectin domain-containing protein</fullName>
    </recommendedName>
</protein>
<sequence>MANVEAPSPTLHVIYAGRGDAFVLEYKIDGNRVFVITDGGPSDAPYDAKKAAPYSKYFTASVADIWAKWPNQANTPLQPSAIINSHTDEDHYEGILKLIKTSLPSAYQVTNPLPAVNPPPAMIFNGNLYVSRARKWKGNSYVLDNEKIDSAFEKFDAVLKPKKFKDALNKVDDPVTGIKFAYPAFKDLCVYSRSAPNVPPLFPPGTHVIPDDLDAASEGTGASPREMVRIVPRMADLDDSTTNLSSIIMWTDAPKAGGCIVTTGDNVGYRIVNNCSWTTYNPLNLDHIQVYKIQHHGSVRNSQLIGKDNSGNLIGDVNNPATEDQKIAVECAVRELAEQTWGVMYDQDPAQWINHEPSHREPFFCPSATSPDATACLNEACALLQMVLTECLTPVLHPPTNSDYCEWLASLRRRHASFLIHAGYTGALDQRPQVQIPGCYKDVSPIDVYEKLWDKTRKDAFNAVSQWTDYARKNPSLDPADTKFAKYSLRRINPFFSWDTFRAQSNEAVFVPTDFWSFWNWEETKKSTKYWLAYYTSLDSIRRVQDFYDRFDSDTYVVSANGSHGHPSPSVIAGLAMVVASRRLNRCLFITNGFAISPSPICSLLYWVYRASGKDDAAAKVALDAALGANGFLTIKYLARGVYMSIDGSQAFTGGAANREFLSRTDAISMQNGVGDLETLYKTLETDKTVLPRRSSGRAVYTINCQNATLLDWKLDLTNMANQQPHLLQNAAPLHEIQENWESGRELTFKDDMVAIHVIPLDHPGADYTFWLRGKPNGGYLIYFENNNDEWLICAYKSYPTDDAHIGCFNSAGLHALIANNGSYETLLFKFEKHTPPPPNIAPAPNMNVSFLNVGSSRQTIPDLNLMVLPQVVQVAPGASLTQQMPGRVLPIQQPVAAVVQPGTVITVAPSTTTTMSTNSRTAPAVPVQTTTALAGKGEKIGPRTTSLEVFCKAASIRFTSPGQPWSVRDTLAILLGSRNMEQVKFTRPIEKAALDAKIRTDDVKVTFEDLAFNAAVLGAQIAFTPPGATSVKIDDADLKVSEGAMNIDWSQEKGIANSSPPVAPDFKALALPKLLGLLTRRTPQDMTMFLMDRLPAILIKHQFLQQAFDVDRSSAVVLPLPVGEFFVQEAEIQLVSTVSKLGDAVKEALQIANGTVVLENVKIILLNAGTTKEIIQFKGGVTVSDVQLTFEVNMTDSPSTDMMNPAAVAWTFTAQKFDTPLSNISQLWKAGIKTAAPGSKSEEKLDDFSQKKAVPFSTSPLTQLKHSGIGFVVSQQVPRIGKYEISSIFARTSLTDWRNLLPSSLPIYDANGTKTFDATAYVEVRNPLDSGMRALAVALDFEIEVVVQKPAAQKRRLKAVLMAEPISGTNGYDYRIAISSSDNGVTVPDVVRAVGYGAELDQLTQTLPILGELNKLQLKNLSVALQEQKNSGKASSYTLGEFALGFTLEDLPIYKKIRLVSAEVDLQYCAGFWEARARGVLALDTKRLEASLVLPQSDTPGSIEITAPGGLNIGNVLQATEIDLPMLKDLPFPEIVNAITQVTLDRIKIDLARQDKSIVVSGSALELTLPNLKFGGFVLFDAQAKIDWVTAVEAQTNKPQKYLSVSVEAATRDRNFAASVTYDAMEQTLSILFSVVKPRKISDLLKLLQLELQSSQLLDMIGDLGLVQAAVQFNVTTFKPTAFSISLTKNESVEVDKVAIGKLELSYVAERATIPKNDTALHLRDGEKMGPTPAMLNLRGTTTGKGTSASVSLLATWGAGKPSSISVVITPPSDSLETTLSIKSLVGLFKWPGTLPDPKVPDGSQKLDFLSGLNILHASGNVAFGAKGATKVQIESLRIVIESQQKYPLPDMPDIVLEGLSLKVDYDRTNTKAPFQGTIWAYLRLPQDLILGLQYIATKEGNDNAPTWRYRYYGDLSMAKSTPQGRLLTFEKMAERYLGSGKTATPPNVNLPSPLRMTLVTADYVPGEKFEIYGGDTTLDKAIGQFGSLEIKLTGIGGRVVKNLGKASSYEAMIYGSLALKSLTSTQAGAVLHITAGSTKNAILIAELRRTARPPSAPGQPTPSPSNDVAEIVNAVGGQAQPWKTLAPEITQQDLAFKQDDALSKLVLDFGRKNFIVTGRIVNVGQALLWIREREQNDLTASGTAKKTTYSYLLCLDLESVTALWPSLATSDDELGSAWLSFDKVGISAQLSSDDISAAEIQTQLDLLNGVVPAPSEQKDTLPSGPLVKSSTALKESASIAAKGAELMTSPSALPEAPLIRKGVRVQARIVLDDRTKLSKMLALSSDPDPGKPPRVDFEAMIPTTKGVPATYSITMTDFRMFDGLFILRYGQGSYSGKKHKIELNGRLEFYFDKDHTYKFNVAYWTQDEQTGFEFTAPSAVPTTTASTTPAPATTSTTQSTASTTVPVPSITNASINPTFPTPQTQTFSIPTLPTSGDSQKTAELQVIAFPEMFGVSLKMSKLRGTISPSKPGATKKEFSCIIHGSIDVFNRSLGGQVVFIGAVPRALVFDIVNEVPVSQVYTDIINGKKSATVGESWPSDYEDIKLKSARVYYLRSTDSKDETVVLGSTTGKPEDATPVTLRPGFNLSATIDILEEKFVILVGIRKNGVEISGAYQGEIDFGFCVLTKTASSIGPQVTISSLSETKTGGMQTQAKKQFEVSSGISILKQDGFSLSLKYQSGGAYEGTASYDKSIPIGDTEIKGPLSITIRYEKGRFSFNGINIKKNLDLDIEEALRLGSNKVDTQCEKLVGKLFDKIVKTKFSWTIGMGGVKKGALTVLIGGKFNLSILNSNELSVDFDMPANLTVELKPDIFSFSGLLDCICESLKTNASLTRLGEQILTNKENTAKIFGCMTVKNLAKKVIAALLCRKIAPPNIWPVVDDNLPPDDKDPGKKPNPNEQPTSWWDKFKTVVEVVLVAGAVVAALVGLGEALAAFAEFMTVASETLTLLERAIECLKAARNLSSIEVAKLARFENLRTAYQSALKNAPTQLANARLQIRQNLNLTTKPEAKFFPKNGVFRLDLSKAKPAAFTAGATASKLSWDIVVLPTNTKPSNDQIPDPKQTSVTEDKLVNTSLELNRPDLKGATGVYAWARISYTDSLGAKSPGTETFMSETWMPVDIVTVDDEVWKSRLNTDFTMKNGPSVLVVNGPNVQADWTSNQPAEAKAPEKYQDIGKLQWEVLASLSSDPDSRVAGQELVRELLPITTTKWEKKVDPKLLGMPTPSDGVMPMVAVYVHTRAVMDVTVTGSRIAGSWVTGRMAAPKNTLNPGEWLKAGEYLVAAGGKLRFALQGDGNFVVAQLNRALWASNTYGTDSKNLRAAMMLNGNLELQQVAVDGSVSSVRWSTDTASKAPSDGRAGASLVLQEDGNAVIRAADGKTIIWQTGKKAQWPPSQKDRLQVGEVLWPDDRLASPNGRFALVFQGDGNFVLYDVSRPIWAINTDFSTRPLSVTLGEDDNLVVDRTWNVWQTGTRRRLKGGRGQLIVRDDGAVVLISDGTIIWSTNASLVQPYEPVDLVQCKAGSEFLRPGEYLAKGQWLASPNGIYTAILQNDGNFAVYQTNSSGKLLLWATSTMSDTVTRLCFGLVPRQLNLYGAGAQVRWSSQPGREYDSDNCLRIGNDGNLAILPITADPYDYSGKTNRAWSSGTALFDSSGKTNSSLAPGQCMTLNNKLVSDNGKYVFSFNKTGEISILTFGNQTPNISFAWNPRGDQVSPVEAAMLCCTPSGHLEMRDSAGKQMWREGPGESSRPIVFIMRDDGLATFQVIPKGGPLGDVIWWMPQPIGDRLATSQTLWPNQCLRSPNGAFAFVLQGDCNIVLYKFSKPSTLRPSGHSPVWASNSWSSYEKPDRMVLQPDGNLVFLKGSYGGPRPAWSTNSNVPGGGPVNRVLVLQDNGDCVLLDDKKNVVWPSHTVQILRHDTEKAKNLPVLPSSVVMVAAAGAAVDKAGEMVKTIAGAHMALRIAPMVRHLENSVCAIANVVTSGTSLFGVEVAAAQVAAADLSDPILGLVELLAAAPVRAAVVAFSRGKAEGSEHSSVGRSEMHSGK</sequence>
<feature type="region of interest" description="Disordered" evidence="1">
    <location>
        <begin position="2884"/>
        <end position="2904"/>
    </location>
</feature>
<keyword evidence="4" id="KW-1185">Reference proteome</keyword>
<feature type="domain" description="Bulb-type lectin" evidence="2">
    <location>
        <begin position="3397"/>
        <end position="3540"/>
    </location>
</feature>
<comment type="caution">
    <text evidence="3">The sequence shown here is derived from an EMBL/GenBank/DDBJ whole genome shotgun (WGS) entry which is preliminary data.</text>
</comment>
<dbReference type="InterPro" id="IPR001480">
    <property type="entry name" value="Bulb-type_lectin_dom"/>
</dbReference>
<evidence type="ECO:0000313" key="3">
    <source>
        <dbReference type="EMBL" id="KAH6891495.1"/>
    </source>
</evidence>
<dbReference type="EMBL" id="JAGPYM010000008">
    <property type="protein sequence ID" value="KAH6891495.1"/>
    <property type="molecule type" value="Genomic_DNA"/>
</dbReference>
<dbReference type="SMART" id="SM00108">
    <property type="entry name" value="B_lectin"/>
    <property type="match status" value="3"/>
</dbReference>
<dbReference type="InterPro" id="IPR036426">
    <property type="entry name" value="Bulb-type_lectin_dom_sf"/>
</dbReference>
<evidence type="ECO:0000259" key="2">
    <source>
        <dbReference type="PROSITE" id="PS50927"/>
    </source>
</evidence>
<dbReference type="Gene3D" id="2.90.10.30">
    <property type="match status" value="3"/>
</dbReference>
<dbReference type="Proteomes" id="UP000777438">
    <property type="component" value="Unassembled WGS sequence"/>
</dbReference>
<feature type="domain" description="Bulb-type lectin" evidence="2">
    <location>
        <begin position="3784"/>
        <end position="3911"/>
    </location>
</feature>
<proteinExistence type="predicted"/>
<evidence type="ECO:0000256" key="1">
    <source>
        <dbReference type="SAM" id="MobiDB-lite"/>
    </source>
</evidence>
<feature type="domain" description="Bulb-type lectin" evidence="2">
    <location>
        <begin position="3658"/>
        <end position="3780"/>
    </location>
</feature>
<evidence type="ECO:0000313" key="4">
    <source>
        <dbReference type="Proteomes" id="UP000777438"/>
    </source>
</evidence>
<dbReference type="OrthoDB" id="5085674at2759"/>
<dbReference type="InterPro" id="IPR036866">
    <property type="entry name" value="RibonucZ/Hydroxyglut_hydro"/>
</dbReference>
<accession>A0A9P8W9A4</accession>
<feature type="region of interest" description="Disordered" evidence="1">
    <location>
        <begin position="2381"/>
        <end position="2408"/>
    </location>
</feature>
<gene>
    <name evidence="3" type="ORF">B0T10DRAFT_595744</name>
</gene>
<dbReference type="Gene3D" id="2.90.10.10">
    <property type="entry name" value="Bulb-type lectin domain"/>
    <property type="match status" value="3"/>
</dbReference>
<organism evidence="3 4">
    <name type="scientific">Thelonectria olida</name>
    <dbReference type="NCBI Taxonomy" id="1576542"/>
    <lineage>
        <taxon>Eukaryota</taxon>
        <taxon>Fungi</taxon>
        <taxon>Dikarya</taxon>
        <taxon>Ascomycota</taxon>
        <taxon>Pezizomycotina</taxon>
        <taxon>Sordariomycetes</taxon>
        <taxon>Hypocreomycetidae</taxon>
        <taxon>Hypocreales</taxon>
        <taxon>Nectriaceae</taxon>
        <taxon>Thelonectria</taxon>
    </lineage>
</organism>
<feature type="domain" description="Bulb-type lectin" evidence="2">
    <location>
        <begin position="3266"/>
        <end position="3387"/>
    </location>
</feature>